<keyword evidence="3" id="KW-0812">Transmembrane</keyword>
<dbReference type="EMBL" id="KN831789">
    <property type="protein sequence ID" value="KIM38769.1"/>
    <property type="molecule type" value="Genomic_DNA"/>
</dbReference>
<dbReference type="CDD" id="cd02851">
    <property type="entry name" value="E_set_GO_C"/>
    <property type="match status" value="1"/>
</dbReference>
<keyword evidence="1 4" id="KW-0732">Signal</keyword>
<evidence type="ECO:0000259" key="6">
    <source>
        <dbReference type="Pfam" id="PF09118"/>
    </source>
</evidence>
<dbReference type="Pfam" id="PF09118">
    <property type="entry name" value="GO-like_E_set"/>
    <property type="match status" value="1"/>
</dbReference>
<evidence type="ECO:0000256" key="4">
    <source>
        <dbReference type="SAM" id="SignalP"/>
    </source>
</evidence>
<dbReference type="Pfam" id="PF07250">
    <property type="entry name" value="Glyoxal_oxid_N"/>
    <property type="match status" value="1"/>
</dbReference>
<dbReference type="PANTHER" id="PTHR32208">
    <property type="entry name" value="SECRETED PROTEIN-RELATED"/>
    <property type="match status" value="1"/>
</dbReference>
<accession>A0A0C3C3C3</accession>
<dbReference type="AlphaFoldDB" id="A0A0C3C3C3"/>
<organism evidence="7 8">
    <name type="scientific">Hebeloma cylindrosporum</name>
    <dbReference type="NCBI Taxonomy" id="76867"/>
    <lineage>
        <taxon>Eukaryota</taxon>
        <taxon>Fungi</taxon>
        <taxon>Dikarya</taxon>
        <taxon>Basidiomycota</taxon>
        <taxon>Agaricomycotina</taxon>
        <taxon>Agaricomycetes</taxon>
        <taxon>Agaricomycetidae</taxon>
        <taxon>Agaricales</taxon>
        <taxon>Agaricineae</taxon>
        <taxon>Hymenogastraceae</taxon>
        <taxon>Hebeloma</taxon>
    </lineage>
</organism>
<reference evidence="8" key="2">
    <citation type="submission" date="2015-01" db="EMBL/GenBank/DDBJ databases">
        <title>Evolutionary Origins and Diversification of the Mycorrhizal Mutualists.</title>
        <authorList>
            <consortium name="DOE Joint Genome Institute"/>
            <consortium name="Mycorrhizal Genomics Consortium"/>
            <person name="Kohler A."/>
            <person name="Kuo A."/>
            <person name="Nagy L.G."/>
            <person name="Floudas D."/>
            <person name="Copeland A."/>
            <person name="Barry K.W."/>
            <person name="Cichocki N."/>
            <person name="Veneault-Fourrey C."/>
            <person name="LaButti K."/>
            <person name="Lindquist E.A."/>
            <person name="Lipzen A."/>
            <person name="Lundell T."/>
            <person name="Morin E."/>
            <person name="Murat C."/>
            <person name="Riley R."/>
            <person name="Ohm R."/>
            <person name="Sun H."/>
            <person name="Tunlid A."/>
            <person name="Henrissat B."/>
            <person name="Grigoriev I.V."/>
            <person name="Hibbett D.S."/>
            <person name="Martin F."/>
        </authorList>
    </citation>
    <scope>NUCLEOTIDE SEQUENCE [LARGE SCALE GENOMIC DNA]</scope>
    <source>
        <strain evidence="8">h7</strain>
    </source>
</reference>
<feature type="region of interest" description="Disordered" evidence="2">
    <location>
        <begin position="749"/>
        <end position="798"/>
    </location>
</feature>
<dbReference type="HOGENOM" id="CLU_009630_3_0_1"/>
<dbReference type="STRING" id="686832.A0A0C3C3C3"/>
<feature type="domain" description="Glyoxal oxidase N-terminal" evidence="5">
    <location>
        <begin position="204"/>
        <end position="486"/>
    </location>
</feature>
<evidence type="ECO:0000256" key="3">
    <source>
        <dbReference type="SAM" id="Phobius"/>
    </source>
</evidence>
<proteinExistence type="predicted"/>
<reference evidence="7 8" key="1">
    <citation type="submission" date="2014-04" db="EMBL/GenBank/DDBJ databases">
        <authorList>
            <consortium name="DOE Joint Genome Institute"/>
            <person name="Kuo A."/>
            <person name="Gay G."/>
            <person name="Dore J."/>
            <person name="Kohler A."/>
            <person name="Nagy L.G."/>
            <person name="Floudas D."/>
            <person name="Copeland A."/>
            <person name="Barry K.W."/>
            <person name="Cichocki N."/>
            <person name="Veneault-Fourrey C."/>
            <person name="LaButti K."/>
            <person name="Lindquist E.A."/>
            <person name="Lipzen A."/>
            <person name="Lundell T."/>
            <person name="Morin E."/>
            <person name="Murat C."/>
            <person name="Sun H."/>
            <person name="Tunlid A."/>
            <person name="Henrissat B."/>
            <person name="Grigoriev I.V."/>
            <person name="Hibbett D.S."/>
            <person name="Martin F."/>
            <person name="Nordberg H.P."/>
            <person name="Cantor M.N."/>
            <person name="Hua S.X."/>
        </authorList>
    </citation>
    <scope>NUCLEOTIDE SEQUENCE [LARGE SCALE GENOMIC DNA]</scope>
    <source>
        <strain evidence="8">h7</strain>
    </source>
</reference>
<feature type="region of interest" description="Disordered" evidence="2">
    <location>
        <begin position="624"/>
        <end position="644"/>
    </location>
</feature>
<feature type="chain" id="PRO_5002162376" evidence="4">
    <location>
        <begin position="24"/>
        <end position="798"/>
    </location>
</feature>
<dbReference type="InterPro" id="IPR011043">
    <property type="entry name" value="Gal_Oxase/kelch_b-propeller"/>
</dbReference>
<evidence type="ECO:0000313" key="8">
    <source>
        <dbReference type="Proteomes" id="UP000053424"/>
    </source>
</evidence>
<feature type="domain" description="Galactose oxidase-like Early set" evidence="6">
    <location>
        <begin position="492"/>
        <end position="598"/>
    </location>
</feature>
<dbReference type="InterPro" id="IPR015202">
    <property type="entry name" value="GO-like_E_set"/>
</dbReference>
<dbReference type="InterPro" id="IPR009880">
    <property type="entry name" value="Glyoxal_oxidase_N"/>
</dbReference>
<evidence type="ECO:0000256" key="1">
    <source>
        <dbReference type="ARBA" id="ARBA00022729"/>
    </source>
</evidence>
<feature type="compositionally biased region" description="Polar residues" evidence="2">
    <location>
        <begin position="750"/>
        <end position="759"/>
    </location>
</feature>
<dbReference type="Gene3D" id="2.130.10.80">
    <property type="entry name" value="Galactose oxidase/kelch, beta-propeller"/>
    <property type="match status" value="1"/>
</dbReference>
<keyword evidence="8" id="KW-1185">Reference proteome</keyword>
<gene>
    <name evidence="7" type="ORF">M413DRAFT_75665</name>
</gene>
<sequence length="798" mass="83571">MLISSRLSFAALSLASASSSVLAATGGSFEDGGNTLISAMMMFLGNDKSVYILDKAEGNAAQVKGHPAWGALWDPATRSAVVMDIKTNSFCASGMHLPNGSFITFGGNDGVGPTGAAGSQKNPDGTGAWDSVYQDFDGRRAIRILNPCNPGDDLTSAQCGWYDEPTLLSMKARRWYSAAEPTGDGSIVILGGFVNGGFINRWWPNTDPVTSNGQAENTYEYFPARSGDPQLVQFLVKTSGLNAYAHTFLMPSGKILVQANVSTMLWDHQGNVETPLPDMPKHIARVYPASGAVAMLPLTPDNNYTPTVLFCGGTDIPDDQWGGYGGPLVDPWLIPASKDCQRLTPEPADGSTVAYEQDDDMLEGRTMGQFILLPDGTALVINGGVNGTAAYSMGTVNTPLGFMPAGPSLSTGPVLTPAIYNPKAPKGSRWSNAGLSASKIPRLYHSSAILLPDASVLLAGSNPHPDVNLTALYPTTYDADIFYPPYFSASVRPAPTGMPTTLSYGGDPFNITIPKSSYTGLANDAAGNATVVIQRGGFTTHAMNMGQRLMQLKNTYTVNKDGTITLHVAQPPPNPNLFQPGPALMFVNIQGIPSNGSYLIVGNGIIGTQPTAAESVLPASVRLDSVTGGSSDGSNSSSTSSEKKSNSGLIIGVAAGAGALLLLLGAIAAFFISRRKKAARIPAKNVYVPGTAGAAAGLPMATWAAQRDNDSSIFTPLAKKPGAYTDDAWDPSTASLNAPYKDDAGYRSSLAESSVGNRSQMDEYDPYSQSGFPTQSHGVPPGPGRPVVSQAGFGYRDT</sequence>
<dbReference type="Gene3D" id="2.60.40.10">
    <property type="entry name" value="Immunoglobulins"/>
    <property type="match status" value="1"/>
</dbReference>
<feature type="signal peptide" evidence="4">
    <location>
        <begin position="1"/>
        <end position="23"/>
    </location>
</feature>
<evidence type="ECO:0000256" key="2">
    <source>
        <dbReference type="SAM" id="MobiDB-lite"/>
    </source>
</evidence>
<dbReference type="OrthoDB" id="2019572at2759"/>
<keyword evidence="3" id="KW-1133">Transmembrane helix</keyword>
<dbReference type="PANTHER" id="PTHR32208:SF21">
    <property type="entry name" value="LOW QUALITY PROTEIN: ALDEHYDE OXIDASE GLOX-LIKE"/>
    <property type="match status" value="1"/>
</dbReference>
<dbReference type="InterPro" id="IPR037293">
    <property type="entry name" value="Gal_Oxidase_central_sf"/>
</dbReference>
<dbReference type="Proteomes" id="UP000053424">
    <property type="component" value="Unassembled WGS sequence"/>
</dbReference>
<feature type="compositionally biased region" description="Polar residues" evidence="2">
    <location>
        <begin position="767"/>
        <end position="777"/>
    </location>
</feature>
<name>A0A0C3C3C3_HEBCY</name>
<dbReference type="SUPFAM" id="SSF81296">
    <property type="entry name" value="E set domains"/>
    <property type="match status" value="1"/>
</dbReference>
<evidence type="ECO:0000313" key="7">
    <source>
        <dbReference type="EMBL" id="KIM38769.1"/>
    </source>
</evidence>
<evidence type="ECO:0000259" key="5">
    <source>
        <dbReference type="Pfam" id="PF07250"/>
    </source>
</evidence>
<dbReference type="SUPFAM" id="SSF50965">
    <property type="entry name" value="Galactose oxidase, central domain"/>
    <property type="match status" value="1"/>
</dbReference>
<keyword evidence="3" id="KW-0472">Membrane</keyword>
<dbReference type="InterPro" id="IPR014756">
    <property type="entry name" value="Ig_E-set"/>
</dbReference>
<feature type="transmembrane region" description="Helical" evidence="3">
    <location>
        <begin position="649"/>
        <end position="672"/>
    </location>
</feature>
<protein>
    <submittedName>
        <fullName evidence="7">Copper radical oxidase</fullName>
    </submittedName>
</protein>
<dbReference type="InterPro" id="IPR013783">
    <property type="entry name" value="Ig-like_fold"/>
</dbReference>